<comment type="caution">
    <text evidence="6">The sequence shown here is derived from an EMBL/GenBank/DDBJ whole genome shotgun (WGS) entry which is preliminary data.</text>
</comment>
<name>A0A563DJY7_9FLAO</name>
<dbReference type="InterPro" id="IPR002901">
    <property type="entry name" value="MGlyc_endo_b_GlcNAc-like_dom"/>
</dbReference>
<protein>
    <recommendedName>
        <fullName evidence="4">Peptidoglycan hydrolase</fullName>
    </recommendedName>
</protein>
<dbReference type="OrthoDB" id="977752at2"/>
<evidence type="ECO:0000256" key="4">
    <source>
        <dbReference type="ARBA" id="ARBA00032108"/>
    </source>
</evidence>
<dbReference type="GO" id="GO:0004040">
    <property type="term" value="F:amidase activity"/>
    <property type="evidence" value="ECO:0007669"/>
    <property type="project" value="InterPro"/>
</dbReference>
<feature type="domain" description="LysM" evidence="5">
    <location>
        <begin position="249"/>
        <end position="293"/>
    </location>
</feature>
<evidence type="ECO:0000313" key="6">
    <source>
        <dbReference type="EMBL" id="TWP30546.1"/>
    </source>
</evidence>
<dbReference type="Gene3D" id="1.10.530.10">
    <property type="match status" value="1"/>
</dbReference>
<dbReference type="InterPro" id="IPR036779">
    <property type="entry name" value="LysM_dom_sf"/>
</dbReference>
<keyword evidence="2" id="KW-0081">Bacteriolytic enzyme</keyword>
<evidence type="ECO:0000256" key="3">
    <source>
        <dbReference type="ARBA" id="ARBA00022801"/>
    </source>
</evidence>
<dbReference type="Gene3D" id="3.10.350.10">
    <property type="entry name" value="LysM domain"/>
    <property type="match status" value="1"/>
</dbReference>
<keyword evidence="3" id="KW-0378">Hydrolase</keyword>
<dbReference type="RefSeq" id="WP_146291218.1">
    <property type="nucleotide sequence ID" value="NZ_SELH01000011.1"/>
</dbReference>
<dbReference type="PANTHER" id="PTHR33308">
    <property type="entry name" value="PEPTIDOGLYCAN HYDROLASE FLGJ"/>
    <property type="match status" value="1"/>
</dbReference>
<organism evidence="6 7">
    <name type="scientific">Apibacter muscae</name>
    <dbReference type="NCBI Taxonomy" id="2509004"/>
    <lineage>
        <taxon>Bacteria</taxon>
        <taxon>Pseudomonadati</taxon>
        <taxon>Bacteroidota</taxon>
        <taxon>Flavobacteriia</taxon>
        <taxon>Flavobacteriales</taxon>
        <taxon>Weeksellaceae</taxon>
        <taxon>Apibacter</taxon>
    </lineage>
</organism>
<gene>
    <name evidence="6" type="ORF">ETU09_00665</name>
</gene>
<keyword evidence="7" id="KW-1185">Reference proteome</keyword>
<evidence type="ECO:0000259" key="5">
    <source>
        <dbReference type="PROSITE" id="PS51782"/>
    </source>
</evidence>
<proteinExistence type="predicted"/>
<sequence>MKKLVLIVAFTIVGKFSFTQESVKKDELYIQTHAKTAVKEMILYKIPASITIAQGILETGNGQSTLAQVGNNHFGIKCKGEWTGDRMYHDDDLKGECFRKYTSAEESYRDHSLFLAERPYYKKLFTLDIKDYKGWAFGLKKAGYATNPKYAYSLISIIERYNLNRFDNINEEQTDLVLAELFPNSYTPALPASEKNEIVQLATNTNEKKEVNKPLISNTLTNKKTLKTKTNNFEFPSRRVRIHPNGKIKYIVWKEGDRLEDVAKAFNVNLQNLKSYNDLAFKEEISINQKIYLEPKKNKGISKIYITKNGERMYDIAQNNAISLIELYKRNTMLPGQEPEKGDKIFLKGRKS</sequence>
<dbReference type="PANTHER" id="PTHR33308:SF9">
    <property type="entry name" value="PEPTIDOGLYCAN HYDROLASE FLGJ"/>
    <property type="match status" value="1"/>
</dbReference>
<dbReference type="InterPro" id="IPR018392">
    <property type="entry name" value="LysM"/>
</dbReference>
<evidence type="ECO:0000256" key="1">
    <source>
        <dbReference type="ARBA" id="ARBA00022529"/>
    </source>
</evidence>
<dbReference type="GO" id="GO:0031640">
    <property type="term" value="P:killing of cells of another organism"/>
    <property type="evidence" value="ECO:0007669"/>
    <property type="project" value="UniProtKB-KW"/>
</dbReference>
<reference evidence="6 7" key="1">
    <citation type="submission" date="2019-02" db="EMBL/GenBank/DDBJ databases">
        <title>Apibacter muscae sp. nov.: a novel member of the house fly microbiota.</title>
        <authorList>
            <person name="Park R."/>
        </authorList>
    </citation>
    <scope>NUCLEOTIDE SEQUENCE [LARGE SCALE GENOMIC DNA]</scope>
    <source>
        <strain evidence="6 7">AL1</strain>
    </source>
</reference>
<dbReference type="GO" id="GO:0042742">
    <property type="term" value="P:defense response to bacterium"/>
    <property type="evidence" value="ECO:0007669"/>
    <property type="project" value="UniProtKB-KW"/>
</dbReference>
<evidence type="ECO:0000256" key="2">
    <source>
        <dbReference type="ARBA" id="ARBA00022638"/>
    </source>
</evidence>
<dbReference type="Pfam" id="PF01476">
    <property type="entry name" value="LysM"/>
    <property type="match status" value="1"/>
</dbReference>
<dbReference type="Proteomes" id="UP000319499">
    <property type="component" value="Unassembled WGS sequence"/>
</dbReference>
<dbReference type="EMBL" id="SELH01000011">
    <property type="protein sequence ID" value="TWP30546.1"/>
    <property type="molecule type" value="Genomic_DNA"/>
</dbReference>
<evidence type="ECO:0000313" key="7">
    <source>
        <dbReference type="Proteomes" id="UP000319499"/>
    </source>
</evidence>
<dbReference type="PROSITE" id="PS51782">
    <property type="entry name" value="LYSM"/>
    <property type="match status" value="1"/>
</dbReference>
<dbReference type="InterPro" id="IPR051056">
    <property type="entry name" value="Glycosyl_Hydrolase_73"/>
</dbReference>
<dbReference type="Pfam" id="PF01832">
    <property type="entry name" value="Glucosaminidase"/>
    <property type="match status" value="1"/>
</dbReference>
<keyword evidence="1" id="KW-0929">Antimicrobial</keyword>
<accession>A0A563DJY7</accession>
<dbReference type="SMART" id="SM00047">
    <property type="entry name" value="LYZ2"/>
    <property type="match status" value="1"/>
</dbReference>
<dbReference type="AlphaFoldDB" id="A0A563DJY7"/>